<sequence length="46" mass="5507">MHTELYSRFRYRFRRAVRKIKIPTSTIPSGECQEPSDEFNFDQGVL</sequence>
<protein>
    <submittedName>
        <fullName evidence="2">Uncharacterized protein</fullName>
    </submittedName>
</protein>
<evidence type="ECO:0000313" key="2">
    <source>
        <dbReference type="EMBL" id="EMM71932.1"/>
    </source>
</evidence>
<reference evidence="2 3" key="1">
    <citation type="submission" date="2013-01" db="EMBL/GenBank/DDBJ databases">
        <authorList>
            <person name="Harkins D.M."/>
            <person name="Durkin A.S."/>
            <person name="Brinkac L.M."/>
            <person name="Haft D.H."/>
            <person name="Selengut J.D."/>
            <person name="Sanka R."/>
            <person name="DePew J."/>
            <person name="Purushe J."/>
            <person name="Hospenthal D.R."/>
            <person name="Murray C.K."/>
            <person name="Pimentel G."/>
            <person name="Wasfy M."/>
            <person name="Vinetz J.M."/>
            <person name="Sutton G.G."/>
            <person name="Nierman W.C."/>
            <person name="Fouts D.E."/>
        </authorList>
    </citation>
    <scope>NUCLEOTIDE SEQUENCE [LARGE SCALE GENOMIC DNA]</scope>
    <source>
        <strain evidence="2 3">2006001855</strain>
    </source>
</reference>
<dbReference type="Proteomes" id="UP000012101">
    <property type="component" value="Unassembled WGS sequence"/>
</dbReference>
<evidence type="ECO:0000256" key="1">
    <source>
        <dbReference type="SAM" id="MobiDB-lite"/>
    </source>
</evidence>
<feature type="region of interest" description="Disordered" evidence="1">
    <location>
        <begin position="26"/>
        <end position="46"/>
    </location>
</feature>
<name>M6FLA0_9LEPT</name>
<proteinExistence type="predicted"/>
<dbReference type="AlphaFoldDB" id="M6FLA0"/>
<gene>
    <name evidence="2" type="ORF">LEP1GSC038_4270</name>
</gene>
<evidence type="ECO:0000313" key="3">
    <source>
        <dbReference type="Proteomes" id="UP000012101"/>
    </source>
</evidence>
<organism evidence="2 3">
    <name type="scientific">Leptospira weilii str. 2006001855</name>
    <dbReference type="NCBI Taxonomy" id="996804"/>
    <lineage>
        <taxon>Bacteria</taxon>
        <taxon>Pseudomonadati</taxon>
        <taxon>Spirochaetota</taxon>
        <taxon>Spirochaetia</taxon>
        <taxon>Leptospirales</taxon>
        <taxon>Leptospiraceae</taxon>
        <taxon>Leptospira</taxon>
    </lineage>
</organism>
<comment type="caution">
    <text evidence="2">The sequence shown here is derived from an EMBL/GenBank/DDBJ whole genome shotgun (WGS) entry which is preliminary data.</text>
</comment>
<accession>M6FLA0</accession>
<dbReference type="EMBL" id="AFJM02000043">
    <property type="protein sequence ID" value="EMM71932.1"/>
    <property type="molecule type" value="Genomic_DNA"/>
</dbReference>